<feature type="disulfide bond" evidence="3">
    <location>
        <begin position="212"/>
        <end position="272"/>
    </location>
</feature>
<dbReference type="SMR" id="Q9CA24"/>
<proteinExistence type="evidence at protein level"/>
<dbReference type="FunCoup" id="Q9CA24">
    <property type="interactions" value="129"/>
</dbReference>
<feature type="disulfide bond" evidence="3">
    <location>
        <begin position="239"/>
        <end position="248"/>
    </location>
</feature>
<dbReference type="GlyGen" id="Q9CA24">
    <property type="glycosylation" value="1 site"/>
</dbReference>
<reference evidence="6" key="3">
    <citation type="submission" date="2001-01" db="EMBL/GenBank/DDBJ databases">
        <authorList>
            <person name="Town C.D."/>
            <person name="Kaul S."/>
        </authorList>
    </citation>
    <scope>NUCLEOTIDE SEQUENCE</scope>
</reference>
<feature type="disulfide bond" evidence="3">
    <location>
        <begin position="157"/>
        <end position="163"/>
    </location>
</feature>
<keyword evidence="4" id="KW-0812">Transmembrane</keyword>
<evidence type="ECO:0000313" key="7">
    <source>
        <dbReference type="EMBL" id="AEE36011.1"/>
    </source>
</evidence>
<dbReference type="PIRSF" id="PIRSF002703">
    <property type="entry name" value="Thaumatin"/>
    <property type="match status" value="1"/>
</dbReference>
<dbReference type="Araport" id="AT1G77700"/>
<keyword evidence="2 3" id="KW-1015">Disulfide bond</keyword>
<dbReference type="PaxDb" id="3702-AT1G77700.1"/>
<dbReference type="EMBL" id="AC012193">
    <property type="protein sequence ID" value="AAG51631.1"/>
    <property type="molecule type" value="Genomic_DNA"/>
</dbReference>
<keyword evidence="9 10" id="KW-1267">Proteomics identification</keyword>
<dbReference type="EMBL" id="CP002684">
    <property type="protein sequence ID" value="AEE36011.1"/>
    <property type="molecule type" value="Genomic_DNA"/>
</dbReference>
<dbReference type="PRINTS" id="PR00347">
    <property type="entry name" value="THAUMATIN"/>
</dbReference>
<dbReference type="FunFam" id="2.60.110.10:FF:000002">
    <property type="entry name" value="Thaumatin-like protein 1a"/>
    <property type="match status" value="1"/>
</dbReference>
<dbReference type="TAIR" id="AT1G77700"/>
<evidence type="ECO:0007829" key="9">
    <source>
        <dbReference type="PeptideAtlas" id="Q9CA24"/>
    </source>
</evidence>
<evidence type="ECO:0000256" key="4">
    <source>
        <dbReference type="SAM" id="Phobius"/>
    </source>
</evidence>
<evidence type="ECO:0007829" key="10">
    <source>
        <dbReference type="ProteomicsDB" id="Q9CA24"/>
    </source>
</evidence>
<dbReference type="SMART" id="SM00205">
    <property type="entry name" value="THN"/>
    <property type="match status" value="1"/>
</dbReference>
<reference evidence="7 8" key="2">
    <citation type="journal article" date="2000" name="Nature">
        <title>Sequence and analysis of chromosome 1 of the plant Arabidopsis thaliana.</title>
        <authorList>
            <person name="Theologis A."/>
            <person name="Ecker J.R."/>
            <person name="Palm C.J."/>
            <person name="Federspiel N.A."/>
            <person name="Kaul S."/>
            <person name="White O."/>
            <person name="Alonso J."/>
            <person name="Altafi H."/>
            <person name="Araujo R."/>
            <person name="Bowman C.L."/>
            <person name="Brooks S.Y."/>
            <person name="Buehler E."/>
            <person name="Chan A."/>
            <person name="Chao Q."/>
            <person name="Chen H."/>
            <person name="Cheuk R.F."/>
            <person name="Chin C.W."/>
            <person name="Chung M.K."/>
            <person name="Conn L."/>
            <person name="Conway A.B."/>
            <person name="Conway A.R."/>
            <person name="Creasy T.H."/>
            <person name="Dewar K."/>
            <person name="Dunn P."/>
            <person name="Etgu P."/>
            <person name="Feldblyum T.V."/>
            <person name="Feng J."/>
            <person name="Fong B."/>
            <person name="Fujii C.Y."/>
            <person name="Gill J.E."/>
            <person name="Goldsmith A.D."/>
            <person name="Haas B."/>
            <person name="Hansen N.F."/>
            <person name="Hughes B."/>
            <person name="Huizar L."/>
            <person name="Hunter J.L."/>
            <person name="Jenkins J."/>
            <person name="Johnson-Hopson C."/>
            <person name="Khan S."/>
            <person name="Khaykin E."/>
            <person name="Kim C.J."/>
            <person name="Koo H.L."/>
            <person name="Kremenetskaia I."/>
            <person name="Kurtz D.B."/>
            <person name="Kwan A."/>
            <person name="Lam B."/>
            <person name="Langin-Hooper S."/>
            <person name="Lee A."/>
            <person name="Lee J.M."/>
            <person name="Lenz C.A."/>
            <person name="Li J.H."/>
            <person name="Li Y."/>
            <person name="Lin X."/>
            <person name="Liu S.X."/>
            <person name="Liu Z.A."/>
            <person name="Luros J.S."/>
            <person name="Maiti R."/>
            <person name="Marziali A."/>
            <person name="Militscher J."/>
            <person name="Miranda M."/>
            <person name="Nguyen M."/>
            <person name="Nierman W.C."/>
            <person name="Osborne B.I."/>
            <person name="Pai G."/>
            <person name="Peterson J."/>
            <person name="Pham P.K."/>
            <person name="Rizzo M."/>
            <person name="Rooney T."/>
            <person name="Rowley D."/>
            <person name="Sakano H."/>
            <person name="Salzberg S.L."/>
            <person name="Schwartz J.R."/>
            <person name="Shinn P."/>
            <person name="Southwick A.M."/>
            <person name="Sun H."/>
            <person name="Tallon L.J."/>
            <person name="Tambunga G."/>
            <person name="Toriumi M.J."/>
            <person name="Town C.D."/>
            <person name="Utterback T."/>
            <person name="Van Aken S."/>
            <person name="Vaysberg M."/>
            <person name="Vysotskaia V.S."/>
            <person name="Walker M."/>
            <person name="Wu D."/>
            <person name="Yu G."/>
            <person name="Fraser C.M."/>
            <person name="Venter J.C."/>
            <person name="Davis R.W."/>
        </authorList>
    </citation>
    <scope>NUCLEOTIDE SEQUENCE [LARGE SCALE GENOMIC DNA]</scope>
    <source>
        <strain evidence="8">cv. Columbia</strain>
    </source>
</reference>
<evidence type="ECO:0000256" key="1">
    <source>
        <dbReference type="ARBA" id="ARBA00010607"/>
    </source>
</evidence>
<feature type="disulfide bond" evidence="3">
    <location>
        <begin position="220"/>
        <end position="235"/>
    </location>
</feature>
<dbReference type="Proteomes" id="UP000006548">
    <property type="component" value="Chromosome 1"/>
</dbReference>
<name>Q9CA24_ARATH</name>
<reference evidence="7" key="5">
    <citation type="submission" date="2016-05" db="EMBL/GenBank/DDBJ databases">
        <authorList>
            <person name="Krishnakumar V."/>
            <person name="Cheng C.-Y."/>
            <person name="Chan A.P."/>
            <person name="Schobel S."/>
            <person name="Kim M."/>
            <person name="Ferlanti E.S."/>
            <person name="Belyaeva I."/>
            <person name="Rosen B.D."/>
            <person name="Micklem G."/>
            <person name="Miller J.R."/>
            <person name="Vaughn M."/>
            <person name="Town C.D."/>
        </authorList>
    </citation>
    <scope>NUCLEOTIDE SEQUENCE</scope>
</reference>
<evidence type="ECO:0000313" key="6">
    <source>
        <dbReference type="EMBL" id="AAG51631.1"/>
    </source>
</evidence>
<feature type="transmembrane region" description="Helical" evidence="4">
    <location>
        <begin position="331"/>
        <end position="349"/>
    </location>
</feature>
<dbReference type="Gene3D" id="2.60.110.10">
    <property type="entry name" value="Thaumatin"/>
    <property type="match status" value="1"/>
</dbReference>
<evidence type="ECO:0000313" key="5">
    <source>
        <dbReference type="Araport" id="AT1G77700"/>
    </source>
</evidence>
<dbReference type="CDD" id="cd09218">
    <property type="entry name" value="TLP-PA"/>
    <property type="match status" value="1"/>
</dbReference>
<comment type="similarity">
    <text evidence="1">Belongs to the thaumatin family.</text>
</comment>
<reference evidence="7" key="4">
    <citation type="submission" date="2011-02" db="EMBL/GenBank/DDBJ databases">
        <authorList>
            <consortium name="TAIR"/>
            <person name="Swarbreck D."/>
            <person name="Lamesch P."/>
            <person name="Wilks C."/>
            <person name="Huala E."/>
        </authorList>
    </citation>
    <scope>NUCLEOTIDE SEQUENCE</scope>
</reference>
<feature type="disulfide bond" evidence="3">
    <location>
        <begin position="249"/>
        <end position="259"/>
    </location>
</feature>
<evidence type="ECO:0000313" key="8">
    <source>
        <dbReference type="Proteomes" id="UP000006548"/>
    </source>
</evidence>
<dbReference type="STRING" id="3702.Q9CA24"/>
<dbReference type="InterPro" id="IPR001938">
    <property type="entry name" value="Thaumatin"/>
</dbReference>
<sequence>MDRTIEIEFDINGPYDSLIRPNISVASLTSRSENNITFDPKIFSSKDANSFRFVTKDLVTLSHHIIRVWITIRTPVNYSTGTKWSESARVFTIINSCDQTIWPAITPGENFNGGGFELKPGQSIVFHAPVGWSGRIWGRTGCKFDSTGTGTCETGSCGSTLKCSASGKPPASLAEFTLAALDFYDVSLVDGFNLPMSVTPMNGKGNCSVAGCVADLRPHCPQELAVKSNGKVISCRSACDVFDRDEYCCRGVYGNPVVCQPTYYSKIFKQACPTAYSYAYDDPTSIMTCTASDYVISFCSSRFVLFTFLTTSHDYFNYDSNQVSFILDHDFYIYMIYFIHPLLISYAKVKVIQMQK</sequence>
<gene>
    <name evidence="5 7" type="ordered locus">At1g77700</name>
    <name evidence="6" type="ORF">T32E8.3</name>
    <name evidence="7" type="ORF">T32E8_3</name>
</gene>
<keyword evidence="4" id="KW-0472">Membrane</keyword>
<evidence type="ECO:0000256" key="3">
    <source>
        <dbReference type="PIRSR" id="PIRSR002703-1"/>
    </source>
</evidence>
<keyword evidence="4" id="KW-1133">Transmembrane helix</keyword>
<dbReference type="Pfam" id="PF00314">
    <property type="entry name" value="Thaumatin"/>
    <property type="match status" value="1"/>
</dbReference>
<feature type="disulfide bond" evidence="3">
    <location>
        <begin position="97"/>
        <end position="299"/>
    </location>
</feature>
<dbReference type="InterPro" id="IPR037176">
    <property type="entry name" value="Osmotin/thaumatin-like_sf"/>
</dbReference>
<dbReference type="HOGENOM" id="CLU_043181_0_1_1"/>
<feature type="disulfide bond" evidence="3">
    <location>
        <begin position="142"/>
        <end position="152"/>
    </location>
</feature>
<organism evidence="6">
    <name type="scientific">Arabidopsis thaliana</name>
    <name type="common">Mouse-ear cress</name>
    <dbReference type="NCBI Taxonomy" id="3702"/>
    <lineage>
        <taxon>Eukaryota</taxon>
        <taxon>Viridiplantae</taxon>
        <taxon>Streptophyta</taxon>
        <taxon>Embryophyta</taxon>
        <taxon>Tracheophyta</taxon>
        <taxon>Spermatophyta</taxon>
        <taxon>Magnoliopsida</taxon>
        <taxon>eudicotyledons</taxon>
        <taxon>Gunneridae</taxon>
        <taxon>Pentapetalae</taxon>
        <taxon>rosids</taxon>
        <taxon>malvids</taxon>
        <taxon>Brassicales</taxon>
        <taxon>Brassicaceae</taxon>
        <taxon>Camelineae</taxon>
        <taxon>Arabidopsis</taxon>
    </lineage>
</organism>
<dbReference type="GO" id="GO:0006952">
    <property type="term" value="P:defense response"/>
    <property type="evidence" value="ECO:0000318"/>
    <property type="project" value="GO_Central"/>
</dbReference>
<dbReference type="PANTHER" id="PTHR31048">
    <property type="entry name" value="OS03G0233200 PROTEIN"/>
    <property type="match status" value="1"/>
</dbReference>
<dbReference type="SUPFAM" id="SSF49870">
    <property type="entry name" value="Osmotin, thaumatin-like protein"/>
    <property type="match status" value="1"/>
</dbReference>
<evidence type="ECO:0000256" key="2">
    <source>
        <dbReference type="ARBA" id="ARBA00023157"/>
    </source>
</evidence>
<dbReference type="GeneID" id="844106"/>
<keyword evidence="8" id="KW-1185">Reference proteome</keyword>
<accession>Q9CA24</accession>
<dbReference type="PIR" id="G96806">
    <property type="entry name" value="G96806"/>
</dbReference>
<protein>
    <submittedName>
        <fullName evidence="7">Pathogenesis-related thaumatin superfamily protein</fullName>
    </submittedName>
    <submittedName>
        <fullName evidence="6">Thaumatin-like protein; 12104-13574</fullName>
    </submittedName>
</protein>
<dbReference type="ProteomicsDB" id="189194"/>
<dbReference type="AlphaFoldDB" id="Q9CA24"/>
<dbReference type="eggNOG" id="ENOG502QVGZ">
    <property type="taxonomic scope" value="Eukaryota"/>
</dbReference>
<dbReference type="ExpressionAtlas" id="Q9CA24">
    <property type="expression patterns" value="baseline and differential"/>
</dbReference>
<feature type="disulfide bond" evidence="3">
    <location>
        <begin position="207"/>
        <end position="289"/>
    </location>
</feature>
<reference evidence="8" key="6">
    <citation type="journal article" date="2017" name="Plant J.">
        <title>Araport11: a complete reannotation of the Arabidopsis thaliana reference genome.</title>
        <authorList>
            <person name="Cheng C.Y."/>
            <person name="Krishnakumar V."/>
            <person name="Chan A.P."/>
            <person name="Thibaud-Nissen F."/>
            <person name="Schobel S."/>
            <person name="Town C.D."/>
        </authorList>
    </citation>
    <scope>GENOME REANNOTATION</scope>
    <source>
        <strain evidence="8">cv. Columbia</strain>
    </source>
</reference>
<reference evidence="6" key="1">
    <citation type="submission" date="1999-10" db="EMBL/GenBank/DDBJ databases">
        <title>Arabidopsis thaliana chromosome 1 BAC T32E8 genomic sequence.</title>
        <authorList>
            <person name="Lin X."/>
            <person name="Kaul S."/>
            <person name="Town C.D."/>
            <person name="Benito M."/>
            <person name="Creasy T.H."/>
            <person name="Haas B.J."/>
            <person name="Wu D."/>
            <person name="Maiti R."/>
            <person name="Ronning C.M."/>
            <person name="Koo H."/>
            <person name="Fujii C.Y."/>
            <person name="Utterback T.R."/>
            <person name="Barnstead M.E."/>
            <person name="Bowman C.L."/>
            <person name="White O."/>
            <person name="Nierman W.C."/>
            <person name="Fraser C.M."/>
        </authorList>
    </citation>
    <scope>NUCLEOTIDE SEQUENCE</scope>
</reference>
<dbReference type="PROSITE" id="PS51367">
    <property type="entry name" value="THAUMATIN_2"/>
    <property type="match status" value="1"/>
</dbReference>